<dbReference type="PANTHER" id="PTHR24346">
    <property type="entry name" value="MAP/MICROTUBULE AFFINITY-REGULATING KINASE"/>
    <property type="match status" value="1"/>
</dbReference>
<evidence type="ECO:0000256" key="2">
    <source>
        <dbReference type="ARBA" id="ARBA00022473"/>
    </source>
</evidence>
<evidence type="ECO:0000256" key="5">
    <source>
        <dbReference type="ARBA" id="ARBA00022741"/>
    </source>
</evidence>
<protein>
    <submittedName>
        <fullName evidence="13">Testis-specific serine/threonine-protein kinase 1-like</fullName>
    </submittedName>
</protein>
<dbReference type="InterPro" id="IPR011009">
    <property type="entry name" value="Kinase-like_dom_sf"/>
</dbReference>
<evidence type="ECO:0000256" key="6">
    <source>
        <dbReference type="ARBA" id="ARBA00022782"/>
    </source>
</evidence>
<dbReference type="PROSITE" id="PS00108">
    <property type="entry name" value="PROTEIN_KINASE_ST"/>
    <property type="match status" value="1"/>
</dbReference>
<dbReference type="SMART" id="SM00220">
    <property type="entry name" value="S_TKc"/>
    <property type="match status" value="1"/>
</dbReference>
<dbReference type="PANTHER" id="PTHR24346:SF102">
    <property type="entry name" value="TESTIS-SPECIFIC SERINE_THREONINE-PROTEIN KINASE 1"/>
    <property type="match status" value="1"/>
</dbReference>
<comment type="cofactor">
    <cofactor evidence="1">
        <name>Mg(2+)</name>
        <dbReference type="ChEBI" id="CHEBI:18420"/>
    </cofactor>
</comment>
<keyword evidence="12" id="KW-1185">Reference proteome</keyword>
<dbReference type="InterPro" id="IPR008271">
    <property type="entry name" value="Ser/Thr_kinase_AS"/>
</dbReference>
<keyword evidence="7" id="KW-0067">ATP-binding</keyword>
<name>A0ABM1BC18_LIMPO</name>
<evidence type="ECO:0000256" key="10">
    <source>
        <dbReference type="ARBA" id="ARBA00022871"/>
    </source>
</evidence>
<dbReference type="GeneID" id="106463480"/>
<dbReference type="SUPFAM" id="SSF56112">
    <property type="entry name" value="Protein kinase-like (PK-like)"/>
    <property type="match status" value="1"/>
</dbReference>
<feature type="non-terminal residue" evidence="13">
    <location>
        <position position="1"/>
    </location>
</feature>
<evidence type="ECO:0000313" key="13">
    <source>
        <dbReference type="RefSeq" id="XP_013778973.1"/>
    </source>
</evidence>
<reference evidence="13" key="1">
    <citation type="submission" date="2025-08" db="UniProtKB">
        <authorList>
            <consortium name="RefSeq"/>
        </authorList>
    </citation>
    <scope>IDENTIFICATION</scope>
    <source>
        <tissue evidence="13">Muscle</tissue>
    </source>
</reference>
<accession>A0ABM1BC18</accession>
<gene>
    <name evidence="13" type="primary">LOC106463480</name>
</gene>
<dbReference type="Pfam" id="PF00069">
    <property type="entry name" value="Pkinase"/>
    <property type="match status" value="1"/>
</dbReference>
<dbReference type="InterPro" id="IPR000719">
    <property type="entry name" value="Prot_kinase_dom"/>
</dbReference>
<evidence type="ECO:0000256" key="4">
    <source>
        <dbReference type="ARBA" id="ARBA00022723"/>
    </source>
</evidence>
<keyword evidence="8" id="KW-0460">Magnesium</keyword>
<keyword evidence="9" id="KW-0832">Ubl conjugation</keyword>
<evidence type="ECO:0000256" key="8">
    <source>
        <dbReference type="ARBA" id="ARBA00022842"/>
    </source>
</evidence>
<keyword evidence="2" id="KW-0217">Developmental protein</keyword>
<evidence type="ECO:0000256" key="1">
    <source>
        <dbReference type="ARBA" id="ARBA00001946"/>
    </source>
</evidence>
<evidence type="ECO:0000259" key="11">
    <source>
        <dbReference type="PROSITE" id="PS50011"/>
    </source>
</evidence>
<organism evidence="12 13">
    <name type="scientific">Limulus polyphemus</name>
    <name type="common">Atlantic horseshoe crab</name>
    <dbReference type="NCBI Taxonomy" id="6850"/>
    <lineage>
        <taxon>Eukaryota</taxon>
        <taxon>Metazoa</taxon>
        <taxon>Ecdysozoa</taxon>
        <taxon>Arthropoda</taxon>
        <taxon>Chelicerata</taxon>
        <taxon>Merostomata</taxon>
        <taxon>Xiphosura</taxon>
        <taxon>Limulidae</taxon>
        <taxon>Limulus</taxon>
    </lineage>
</organism>
<dbReference type="PROSITE" id="PS50011">
    <property type="entry name" value="PROTEIN_KINASE_DOM"/>
    <property type="match status" value="1"/>
</dbReference>
<keyword evidence="4" id="KW-0479">Metal-binding</keyword>
<evidence type="ECO:0000256" key="7">
    <source>
        <dbReference type="ARBA" id="ARBA00022840"/>
    </source>
</evidence>
<keyword evidence="3" id="KW-0597">Phosphoprotein</keyword>
<proteinExistence type="predicted"/>
<keyword evidence="5" id="KW-0547">Nucleotide-binding</keyword>
<sequence length="174" mass="19966">RHHNLPEDQARRYFYQLVTAVQYLHALQIAHRDLKCDNILLTQDDKVKLTDFGFSRRCVDTAGKRILSKTYCGSAAYAAPEVLQGVPYNPKMYDVWSLGCILFIMLTGTMPFDDSNIKKMVKTQLHKRVRLPAGIAFILTKECEELLHHILQPDVTKRATVDQVLRHSWLQGAI</sequence>
<dbReference type="RefSeq" id="XP_013778973.1">
    <property type="nucleotide sequence ID" value="XM_013923519.1"/>
</dbReference>
<evidence type="ECO:0000256" key="3">
    <source>
        <dbReference type="ARBA" id="ARBA00022553"/>
    </source>
</evidence>
<dbReference type="Proteomes" id="UP000694941">
    <property type="component" value="Unplaced"/>
</dbReference>
<evidence type="ECO:0000313" key="12">
    <source>
        <dbReference type="Proteomes" id="UP000694941"/>
    </source>
</evidence>
<feature type="domain" description="Protein kinase" evidence="11">
    <location>
        <begin position="1"/>
        <end position="170"/>
    </location>
</feature>
<keyword evidence="6" id="KW-0221">Differentiation</keyword>
<dbReference type="Gene3D" id="1.10.510.10">
    <property type="entry name" value="Transferase(Phosphotransferase) domain 1"/>
    <property type="match status" value="1"/>
</dbReference>
<keyword evidence="10" id="KW-0744">Spermatogenesis</keyword>
<evidence type="ECO:0000256" key="9">
    <source>
        <dbReference type="ARBA" id="ARBA00022843"/>
    </source>
</evidence>